<sequence>MKLKGKVAATTLAGLMVTGIGAPAWGVDPTDAALDQYADMGPRPAEFDDVLGTWVAADRLGSAFVVVTPGTDDTGLAERTAGLVGDRTNRIIKYPESIWPLASGKSDSLLPLFAPTYDESKEVAVSANLEMMRALAGAPYVVVYTGYSQGADALGNAAERAEPGLLGENTLILLVSDPRGPWGLKAGLAKIPFSAPVMALVGAKSDGARDPADTGAAQVVQVIVKGDPVADWQWNPLRPVSSLLVDLAGFITIHAGTGPYSYANLDGLTLEKTLYSADGNTTYEVYDTYHPLALVNWMIADALGFDVDEEQLKEWDRQAELFYPLQEISPETAAPGVKVVTDQPAGRHRLVDGNGDHVQAPDVVTTGAGAYVPRHAAPDTDLAPADPEAQAAEPAPTAPETTGPATTAPETTGPATTAPETTGPATTAPETTGPAATATDATESGTTESGTTDSGATGEQPEAPTSADDASEADAA</sequence>
<feature type="compositionally biased region" description="Low complexity" evidence="1">
    <location>
        <begin position="379"/>
        <end position="459"/>
    </location>
</feature>
<dbReference type="Proteomes" id="UP001200110">
    <property type="component" value="Unassembled WGS sequence"/>
</dbReference>
<dbReference type="EMBL" id="JAKKOR010000011">
    <property type="protein sequence ID" value="MCF8589673.1"/>
    <property type="molecule type" value="Genomic_DNA"/>
</dbReference>
<evidence type="ECO:0000313" key="4">
    <source>
        <dbReference type="Proteomes" id="UP001200110"/>
    </source>
</evidence>
<comment type="caution">
    <text evidence="3">The sequence shown here is derived from an EMBL/GenBank/DDBJ whole genome shotgun (WGS) entry which is preliminary data.</text>
</comment>
<dbReference type="InterPro" id="IPR029058">
    <property type="entry name" value="AB_hydrolase_fold"/>
</dbReference>
<dbReference type="RefSeq" id="WP_236998905.1">
    <property type="nucleotide sequence ID" value="NZ_JAKKOR010000011.1"/>
</dbReference>
<feature type="region of interest" description="Disordered" evidence="1">
    <location>
        <begin position="373"/>
        <end position="476"/>
    </location>
</feature>
<gene>
    <name evidence="3" type="ORF">L5G33_14510</name>
</gene>
<evidence type="ECO:0000256" key="1">
    <source>
        <dbReference type="SAM" id="MobiDB-lite"/>
    </source>
</evidence>
<keyword evidence="2" id="KW-0732">Signal</keyword>
<keyword evidence="4" id="KW-1185">Reference proteome</keyword>
<feature type="signal peptide" evidence="2">
    <location>
        <begin position="1"/>
        <end position="24"/>
    </location>
</feature>
<dbReference type="Gene3D" id="3.40.50.1820">
    <property type="entry name" value="alpha/beta hydrolase"/>
    <property type="match status" value="1"/>
</dbReference>
<dbReference type="SUPFAM" id="SSF53474">
    <property type="entry name" value="alpha/beta-Hydrolases"/>
    <property type="match status" value="1"/>
</dbReference>
<protein>
    <submittedName>
        <fullName evidence="3">PE-PPE domain-containing protein</fullName>
    </submittedName>
</protein>
<name>A0ABS9IVU3_9ACTN</name>
<organism evidence="3 4">
    <name type="scientific">Gordonia liuliyuniae</name>
    <dbReference type="NCBI Taxonomy" id="2911517"/>
    <lineage>
        <taxon>Bacteria</taxon>
        <taxon>Bacillati</taxon>
        <taxon>Actinomycetota</taxon>
        <taxon>Actinomycetes</taxon>
        <taxon>Mycobacteriales</taxon>
        <taxon>Gordoniaceae</taxon>
        <taxon>Gordonia</taxon>
    </lineage>
</organism>
<reference evidence="3 4" key="1">
    <citation type="submission" date="2022-01" db="EMBL/GenBank/DDBJ databases">
        <authorList>
            <person name="Huang Y."/>
        </authorList>
    </citation>
    <scope>NUCLEOTIDE SEQUENCE [LARGE SCALE GENOMIC DNA]</scope>
    <source>
        <strain evidence="3 4">HY366</strain>
    </source>
</reference>
<proteinExistence type="predicted"/>
<evidence type="ECO:0000256" key="2">
    <source>
        <dbReference type="SAM" id="SignalP"/>
    </source>
</evidence>
<feature type="chain" id="PRO_5045445421" evidence="2">
    <location>
        <begin position="25"/>
        <end position="476"/>
    </location>
</feature>
<accession>A0ABS9IVU3</accession>
<evidence type="ECO:0000313" key="3">
    <source>
        <dbReference type="EMBL" id="MCF8589673.1"/>
    </source>
</evidence>